<comment type="caution">
    <text evidence="1">The sequence shown here is derived from an EMBL/GenBank/DDBJ whole genome shotgun (WGS) entry which is preliminary data.</text>
</comment>
<name>M0MZX3_9EURY</name>
<dbReference type="EMBL" id="AOMF01000171">
    <property type="protein sequence ID" value="EMA50384.1"/>
    <property type="molecule type" value="Genomic_DNA"/>
</dbReference>
<organism evidence="1 2">
    <name type="scientific">Halococcus thailandensis JCM 13552</name>
    <dbReference type="NCBI Taxonomy" id="1227457"/>
    <lineage>
        <taxon>Archaea</taxon>
        <taxon>Methanobacteriati</taxon>
        <taxon>Methanobacteriota</taxon>
        <taxon>Stenosarchaea group</taxon>
        <taxon>Halobacteria</taxon>
        <taxon>Halobacteriales</taxon>
        <taxon>Halococcaceae</taxon>
        <taxon>Halococcus</taxon>
    </lineage>
</organism>
<proteinExistence type="predicted"/>
<reference evidence="1 2" key="1">
    <citation type="journal article" date="2014" name="PLoS Genet.">
        <title>Phylogenetically driven sequencing of extremely halophilic archaea reveals strategies for static and dynamic osmo-response.</title>
        <authorList>
            <person name="Becker E.A."/>
            <person name="Seitzer P.M."/>
            <person name="Tritt A."/>
            <person name="Larsen D."/>
            <person name="Krusor M."/>
            <person name="Yao A.I."/>
            <person name="Wu D."/>
            <person name="Madern D."/>
            <person name="Eisen J.A."/>
            <person name="Darling A.E."/>
            <person name="Facciotti M.T."/>
        </authorList>
    </citation>
    <scope>NUCLEOTIDE SEQUENCE [LARGE SCALE GENOMIC DNA]</scope>
    <source>
        <strain evidence="1 2">JCM 13552</strain>
    </source>
</reference>
<evidence type="ECO:0000313" key="2">
    <source>
        <dbReference type="Proteomes" id="UP000011680"/>
    </source>
</evidence>
<evidence type="ECO:0000313" key="1">
    <source>
        <dbReference type="EMBL" id="EMA50384.1"/>
    </source>
</evidence>
<sequence>MFRAILHSIEPTLRATSAALNESVTLTGETPTENPFPCRQIDGFGRATLDRRATDRYICGLFAD</sequence>
<dbReference type="PATRIC" id="fig|1227457.3.peg.3484"/>
<gene>
    <name evidence="1" type="ORF">C451_17835</name>
</gene>
<dbReference type="STRING" id="1227457.C451_17835"/>
<keyword evidence="2" id="KW-1185">Reference proteome</keyword>
<dbReference type="Proteomes" id="UP000011680">
    <property type="component" value="Unassembled WGS sequence"/>
</dbReference>
<dbReference type="AlphaFoldDB" id="M0MZX3"/>
<accession>M0MZX3</accession>
<protein>
    <submittedName>
        <fullName evidence="1">Uncharacterized protein</fullName>
    </submittedName>
</protein>